<feature type="domain" description="M23ase beta-sheet core" evidence="2">
    <location>
        <begin position="103"/>
        <end position="175"/>
    </location>
</feature>
<feature type="transmembrane region" description="Helical" evidence="1">
    <location>
        <begin position="24"/>
        <end position="42"/>
    </location>
</feature>
<evidence type="ECO:0000313" key="3">
    <source>
        <dbReference type="EMBL" id="HIQ64377.1"/>
    </source>
</evidence>
<dbReference type="Gene3D" id="2.70.70.10">
    <property type="entry name" value="Glucose Permease (Domain IIA)"/>
    <property type="match status" value="1"/>
</dbReference>
<organism evidence="3 4">
    <name type="scientific">Candidatus Faecenecus gallistercoris</name>
    <dbReference type="NCBI Taxonomy" id="2840793"/>
    <lineage>
        <taxon>Bacteria</taxon>
        <taxon>Bacillati</taxon>
        <taxon>Bacillota</taxon>
        <taxon>Bacillota incertae sedis</taxon>
        <taxon>Candidatus Faecenecus</taxon>
    </lineage>
</organism>
<dbReference type="EMBL" id="DVFU01000029">
    <property type="protein sequence ID" value="HIQ64377.1"/>
    <property type="molecule type" value="Genomic_DNA"/>
</dbReference>
<evidence type="ECO:0000256" key="1">
    <source>
        <dbReference type="SAM" id="Phobius"/>
    </source>
</evidence>
<dbReference type="AlphaFoldDB" id="A0A9D0YYM0"/>
<keyword evidence="1" id="KW-1133">Transmembrane helix</keyword>
<dbReference type="Pfam" id="PF01551">
    <property type="entry name" value="Peptidase_M23"/>
    <property type="match status" value="1"/>
</dbReference>
<keyword evidence="1" id="KW-0472">Membrane</keyword>
<dbReference type="InterPro" id="IPR016047">
    <property type="entry name" value="M23ase_b-sheet_dom"/>
</dbReference>
<evidence type="ECO:0000259" key="2">
    <source>
        <dbReference type="Pfam" id="PF01551"/>
    </source>
</evidence>
<dbReference type="SUPFAM" id="SSF51261">
    <property type="entry name" value="Duplicated hybrid motif"/>
    <property type="match status" value="1"/>
</dbReference>
<proteinExistence type="predicted"/>
<accession>A0A9D0YYM0</accession>
<keyword evidence="1" id="KW-0812">Transmembrane</keyword>
<gene>
    <name evidence="3" type="ORF">IAC85_01420</name>
</gene>
<dbReference type="Proteomes" id="UP000886725">
    <property type="component" value="Unassembled WGS sequence"/>
</dbReference>
<protein>
    <submittedName>
        <fullName evidence="3">M23 family metallopeptidase</fullName>
    </submittedName>
</protein>
<comment type="caution">
    <text evidence="3">The sequence shown here is derived from an EMBL/GenBank/DDBJ whole genome shotgun (WGS) entry which is preliminary data.</text>
</comment>
<name>A0A9D0YYM0_9FIRM</name>
<reference evidence="3" key="1">
    <citation type="submission" date="2020-10" db="EMBL/GenBank/DDBJ databases">
        <authorList>
            <person name="Gilroy R."/>
        </authorList>
    </citation>
    <scope>NUCLEOTIDE SEQUENCE</scope>
    <source>
        <strain evidence="3">CHK165-10780</strain>
    </source>
</reference>
<reference evidence="3" key="2">
    <citation type="journal article" date="2021" name="PeerJ">
        <title>Extensive microbial diversity within the chicken gut microbiome revealed by metagenomics and culture.</title>
        <authorList>
            <person name="Gilroy R."/>
            <person name="Ravi A."/>
            <person name="Getino M."/>
            <person name="Pursley I."/>
            <person name="Horton D.L."/>
            <person name="Alikhan N.F."/>
            <person name="Baker D."/>
            <person name="Gharbi K."/>
            <person name="Hall N."/>
            <person name="Watson M."/>
            <person name="Adriaenssens E.M."/>
            <person name="Foster-Nyarko E."/>
            <person name="Jarju S."/>
            <person name="Secka A."/>
            <person name="Antonio M."/>
            <person name="Oren A."/>
            <person name="Chaudhuri R.R."/>
            <person name="La Ragione R."/>
            <person name="Hildebrand F."/>
            <person name="Pallen M.J."/>
        </authorList>
    </citation>
    <scope>NUCLEOTIDE SEQUENCE</scope>
    <source>
        <strain evidence="3">CHK165-10780</strain>
    </source>
</reference>
<dbReference type="CDD" id="cd12797">
    <property type="entry name" value="M23_peptidase"/>
    <property type="match status" value="1"/>
</dbReference>
<evidence type="ECO:0000313" key="4">
    <source>
        <dbReference type="Proteomes" id="UP000886725"/>
    </source>
</evidence>
<sequence length="194" mass="22114">MDNYEKYKKAYYKKHHLVKRKYKFVNKLLVLGILFVGVLITVKVNPTAASWVKTHVYMDNFSFAQIENWYNKYIGGIFSSNDDEVTQVFSGTIPYTSLEPYYDGVRLKVSSGSVVESLLSGIIVSIGETEHYGNTIVVEQVDGVSVWYGNVDVSDVKLYDYVEKGQILGMSRSEDLYLVLMKDGAYLNYQDYVA</sequence>
<dbReference type="InterPro" id="IPR011055">
    <property type="entry name" value="Dup_hybrid_motif"/>
</dbReference>